<dbReference type="InParanoid" id="A0A1M7EUM4"/>
<dbReference type="AlphaFoldDB" id="A0A1M7EUM4"/>
<keyword evidence="2" id="KW-1185">Reference proteome</keyword>
<name>A0A1M7EUM4_9GAMM</name>
<reference evidence="1 2" key="1">
    <citation type="submission" date="2016-11" db="EMBL/GenBank/DDBJ databases">
        <authorList>
            <person name="Jaros S."/>
            <person name="Januszkiewicz K."/>
            <person name="Wedrychowicz H."/>
        </authorList>
    </citation>
    <scope>NUCLEOTIDE SEQUENCE [LARGE SCALE GENOMIC DNA]</scope>
    <source>
        <strain evidence="1 2">ACAM 12</strain>
    </source>
</reference>
<dbReference type="STRING" id="29571.SAMN05878437_0441"/>
<dbReference type="EMBL" id="LT670847">
    <property type="protein sequence ID" value="SHL95293.1"/>
    <property type="molecule type" value="Genomic_DNA"/>
</dbReference>
<evidence type="ECO:0000313" key="1">
    <source>
        <dbReference type="EMBL" id="SHL95293.1"/>
    </source>
</evidence>
<accession>A0A1M7EUM4</accession>
<evidence type="ECO:0000313" key="2">
    <source>
        <dbReference type="Proteomes" id="UP000190911"/>
    </source>
</evidence>
<gene>
    <name evidence="1" type="ORF">SAMN05878437_0441</name>
</gene>
<dbReference type="Proteomes" id="UP000190911">
    <property type="component" value="Chromosome I"/>
</dbReference>
<protein>
    <submittedName>
        <fullName evidence="1">Uncharacterized protein</fullName>
    </submittedName>
</protein>
<organism evidence="1 2">
    <name type="scientific">Vreelandella subglaciescola</name>
    <dbReference type="NCBI Taxonomy" id="29571"/>
    <lineage>
        <taxon>Bacteria</taxon>
        <taxon>Pseudomonadati</taxon>
        <taxon>Pseudomonadota</taxon>
        <taxon>Gammaproteobacteria</taxon>
        <taxon>Oceanospirillales</taxon>
        <taxon>Halomonadaceae</taxon>
        <taxon>Vreelandella</taxon>
    </lineage>
</organism>
<proteinExistence type="predicted"/>
<sequence>MMDVPFGSYGMCAGLCWDNACGCLNKRSTKVEAGS</sequence>